<evidence type="ECO:0000256" key="4">
    <source>
        <dbReference type="ARBA" id="ARBA00010617"/>
    </source>
</evidence>
<comment type="cofactor">
    <cofactor evidence="1">
        <name>heme</name>
        <dbReference type="ChEBI" id="CHEBI:30413"/>
    </cofactor>
</comment>
<comment type="caution">
    <text evidence="15">The sequence shown here is derived from an EMBL/GenBank/DDBJ whole genome shotgun (WGS) entry which is preliminary data.</text>
</comment>
<evidence type="ECO:0000256" key="2">
    <source>
        <dbReference type="ARBA" id="ARBA00004174"/>
    </source>
</evidence>
<reference evidence="15" key="1">
    <citation type="submission" date="2021-09" db="EMBL/GenBank/DDBJ databases">
        <authorList>
            <person name="Martin H S."/>
        </authorList>
    </citation>
    <scope>NUCLEOTIDE SEQUENCE</scope>
</reference>
<evidence type="ECO:0000256" key="11">
    <source>
        <dbReference type="ARBA" id="ARBA00023004"/>
    </source>
</evidence>
<evidence type="ECO:0000256" key="9">
    <source>
        <dbReference type="ARBA" id="ARBA00022848"/>
    </source>
</evidence>
<keyword evidence="7" id="KW-0479">Metal-binding</keyword>
<evidence type="ECO:0000256" key="8">
    <source>
        <dbReference type="ARBA" id="ARBA00022824"/>
    </source>
</evidence>
<gene>
    <name evidence="15" type="ORF">DCHRY22_LOCUS12101</name>
</gene>
<dbReference type="Pfam" id="PF00067">
    <property type="entry name" value="p450"/>
    <property type="match status" value="1"/>
</dbReference>
<dbReference type="GO" id="GO:0016712">
    <property type="term" value="F:oxidoreductase activity, acting on paired donors, with incorporation or reduction of molecular oxygen, reduced flavin or flavoprotein as one donor, and incorporation of one atom of oxygen"/>
    <property type="evidence" value="ECO:0007669"/>
    <property type="project" value="UniProtKB-EC"/>
</dbReference>
<dbReference type="AlphaFoldDB" id="A0A8J2R353"/>
<keyword evidence="10" id="KW-0560">Oxidoreductase</keyword>
<protein>
    <recommendedName>
        <fullName evidence="5">unspecific monooxygenase</fullName>
        <ecNumber evidence="5">1.14.14.1</ecNumber>
    </recommendedName>
</protein>
<dbReference type="PANTHER" id="PTHR24292">
    <property type="entry name" value="CYTOCHROME P450"/>
    <property type="match status" value="1"/>
</dbReference>
<dbReference type="EC" id="1.14.14.1" evidence="5"/>
<evidence type="ECO:0000256" key="7">
    <source>
        <dbReference type="ARBA" id="ARBA00022723"/>
    </source>
</evidence>
<proteinExistence type="inferred from homology"/>
<evidence type="ECO:0000256" key="3">
    <source>
        <dbReference type="ARBA" id="ARBA00004406"/>
    </source>
</evidence>
<evidence type="ECO:0000256" key="10">
    <source>
        <dbReference type="ARBA" id="ARBA00023002"/>
    </source>
</evidence>
<dbReference type="OrthoDB" id="6924660at2759"/>
<keyword evidence="12" id="KW-0503">Monooxygenase</keyword>
<comment type="similarity">
    <text evidence="4">Belongs to the cytochrome P450 family.</text>
</comment>
<keyword evidence="13" id="KW-0472">Membrane</keyword>
<name>A0A8J2R353_9NEOP</name>
<evidence type="ECO:0000256" key="14">
    <source>
        <dbReference type="ARBA" id="ARBA00047827"/>
    </source>
</evidence>
<dbReference type="GO" id="GO:0020037">
    <property type="term" value="F:heme binding"/>
    <property type="evidence" value="ECO:0007669"/>
    <property type="project" value="InterPro"/>
</dbReference>
<evidence type="ECO:0000313" key="16">
    <source>
        <dbReference type="Proteomes" id="UP000789524"/>
    </source>
</evidence>
<dbReference type="InterPro" id="IPR001128">
    <property type="entry name" value="Cyt_P450"/>
</dbReference>
<organism evidence="15 16">
    <name type="scientific">Danaus chrysippus</name>
    <name type="common">African queen</name>
    <dbReference type="NCBI Taxonomy" id="151541"/>
    <lineage>
        <taxon>Eukaryota</taxon>
        <taxon>Metazoa</taxon>
        <taxon>Ecdysozoa</taxon>
        <taxon>Arthropoda</taxon>
        <taxon>Hexapoda</taxon>
        <taxon>Insecta</taxon>
        <taxon>Pterygota</taxon>
        <taxon>Neoptera</taxon>
        <taxon>Endopterygota</taxon>
        <taxon>Lepidoptera</taxon>
        <taxon>Glossata</taxon>
        <taxon>Ditrysia</taxon>
        <taxon>Papilionoidea</taxon>
        <taxon>Nymphalidae</taxon>
        <taxon>Danainae</taxon>
        <taxon>Danaini</taxon>
        <taxon>Danaina</taxon>
        <taxon>Danaus</taxon>
        <taxon>Anosia</taxon>
    </lineage>
</organism>
<keyword evidence="8" id="KW-0256">Endoplasmic reticulum</keyword>
<dbReference type="Proteomes" id="UP000789524">
    <property type="component" value="Unassembled WGS sequence"/>
</dbReference>
<dbReference type="InterPro" id="IPR050476">
    <property type="entry name" value="Insect_CytP450_Detox"/>
</dbReference>
<comment type="catalytic activity">
    <reaction evidence="14">
        <text>an organic molecule + reduced [NADPH--hemoprotein reductase] + O2 = an alcohol + oxidized [NADPH--hemoprotein reductase] + H2O + H(+)</text>
        <dbReference type="Rhea" id="RHEA:17149"/>
        <dbReference type="Rhea" id="RHEA-COMP:11964"/>
        <dbReference type="Rhea" id="RHEA-COMP:11965"/>
        <dbReference type="ChEBI" id="CHEBI:15377"/>
        <dbReference type="ChEBI" id="CHEBI:15378"/>
        <dbReference type="ChEBI" id="CHEBI:15379"/>
        <dbReference type="ChEBI" id="CHEBI:30879"/>
        <dbReference type="ChEBI" id="CHEBI:57618"/>
        <dbReference type="ChEBI" id="CHEBI:58210"/>
        <dbReference type="ChEBI" id="CHEBI:142491"/>
        <dbReference type="EC" id="1.14.14.1"/>
    </reaction>
</comment>
<evidence type="ECO:0000256" key="12">
    <source>
        <dbReference type="ARBA" id="ARBA00023033"/>
    </source>
</evidence>
<accession>A0A8J2R353</accession>
<keyword evidence="9" id="KW-0492">Microsome</keyword>
<dbReference type="GO" id="GO:0005789">
    <property type="term" value="C:endoplasmic reticulum membrane"/>
    <property type="evidence" value="ECO:0007669"/>
    <property type="project" value="UniProtKB-SubCell"/>
</dbReference>
<dbReference type="SUPFAM" id="SSF48264">
    <property type="entry name" value="Cytochrome P450"/>
    <property type="match status" value="1"/>
</dbReference>
<dbReference type="GO" id="GO:0005506">
    <property type="term" value="F:iron ion binding"/>
    <property type="evidence" value="ECO:0007669"/>
    <property type="project" value="InterPro"/>
</dbReference>
<evidence type="ECO:0000256" key="5">
    <source>
        <dbReference type="ARBA" id="ARBA00012109"/>
    </source>
</evidence>
<dbReference type="PANTHER" id="PTHR24292:SF54">
    <property type="entry name" value="CYP9F3-RELATED"/>
    <property type="match status" value="1"/>
</dbReference>
<dbReference type="InterPro" id="IPR036396">
    <property type="entry name" value="Cyt_P450_sf"/>
</dbReference>
<comment type="subcellular location">
    <subcellularLocation>
        <location evidence="3">Endoplasmic reticulum membrane</location>
        <topology evidence="3">Peripheral membrane protein</topology>
    </subcellularLocation>
    <subcellularLocation>
        <location evidence="2">Microsome membrane</location>
        <topology evidence="2">Peripheral membrane protein</topology>
    </subcellularLocation>
</comment>
<evidence type="ECO:0000256" key="13">
    <source>
        <dbReference type="ARBA" id="ARBA00023136"/>
    </source>
</evidence>
<dbReference type="EMBL" id="CAKASE010000075">
    <property type="protein sequence ID" value="CAG9576932.1"/>
    <property type="molecule type" value="Genomic_DNA"/>
</dbReference>
<evidence type="ECO:0000256" key="1">
    <source>
        <dbReference type="ARBA" id="ARBA00001971"/>
    </source>
</evidence>
<sequence length="138" mass="16325">MVKHDKHVPFLGNNARVYIIKMKATQLSEEVYWKYPNKRVVVFYRGPRPELVVRDPELVKRVLVTDFASFYPRGLNRHREIEPLLRNLFFADGDLWRLLRQRMSPAFNSGKLKAMSPLIEERAERLRSKHCQPPPKAL</sequence>
<keyword evidence="6" id="KW-0349">Heme</keyword>
<dbReference type="Gene3D" id="1.10.630.10">
    <property type="entry name" value="Cytochrome P450"/>
    <property type="match status" value="1"/>
</dbReference>
<evidence type="ECO:0000313" key="15">
    <source>
        <dbReference type="EMBL" id="CAG9576932.1"/>
    </source>
</evidence>
<evidence type="ECO:0000256" key="6">
    <source>
        <dbReference type="ARBA" id="ARBA00022617"/>
    </source>
</evidence>
<keyword evidence="11" id="KW-0408">Iron</keyword>
<keyword evidence="16" id="KW-1185">Reference proteome</keyword>